<dbReference type="Gene3D" id="3.40.30.10">
    <property type="entry name" value="Glutaredoxin"/>
    <property type="match status" value="1"/>
</dbReference>
<dbReference type="CDD" id="cd03031">
    <property type="entry name" value="GRX_GRX_like"/>
    <property type="match status" value="1"/>
</dbReference>
<dbReference type="SUPFAM" id="SSF52833">
    <property type="entry name" value="Thioredoxin-like"/>
    <property type="match status" value="1"/>
</dbReference>
<dbReference type="InterPro" id="IPR036249">
    <property type="entry name" value="Thioredoxin-like_sf"/>
</dbReference>
<dbReference type="Pfam" id="PF23733">
    <property type="entry name" value="GRXCR1-2_C"/>
    <property type="match status" value="1"/>
</dbReference>
<reference evidence="2 3" key="1">
    <citation type="journal article" date="2018" name="Science">
        <title>The opium poppy genome and morphinan production.</title>
        <authorList>
            <person name="Guo L."/>
            <person name="Winzer T."/>
            <person name="Yang X."/>
            <person name="Li Y."/>
            <person name="Ning Z."/>
            <person name="He Z."/>
            <person name="Teodor R."/>
            <person name="Lu Y."/>
            <person name="Bowser T.A."/>
            <person name="Graham I.A."/>
            <person name="Ye K."/>
        </authorList>
    </citation>
    <scope>NUCLEOTIDE SEQUENCE [LARGE SCALE GENOMIC DNA]</scope>
    <source>
        <strain evidence="3">cv. HN1</strain>
        <tissue evidence="2">Leaves</tissue>
    </source>
</reference>
<dbReference type="OMA" id="FLPCSGC"/>
<evidence type="ECO:0000259" key="1">
    <source>
        <dbReference type="Pfam" id="PF00462"/>
    </source>
</evidence>
<accession>A0A4Y7J9S3</accession>
<feature type="domain" description="Glutaredoxin" evidence="1">
    <location>
        <begin position="177"/>
        <end position="253"/>
    </location>
</feature>
<gene>
    <name evidence="2" type="ORF">C5167_015672</name>
</gene>
<name>A0A4Y7J9S3_PAPSO</name>
<dbReference type="PANTHER" id="PTHR45669:SF22">
    <property type="entry name" value="GLUTAREDOXIN DOMAIN-CONTAINING CYSTEINE-RICH PROTEIN CG12206-RELATED"/>
    <property type="match status" value="1"/>
</dbReference>
<evidence type="ECO:0000313" key="2">
    <source>
        <dbReference type="EMBL" id="RZC56810.1"/>
    </source>
</evidence>
<sequence length="403" mass="44610">MGCVSSSLLDQDDEFTQIGGSTGIGHHFVSLTSTTYGLLTVDSSTKSTEQNPPTPPRFIGSFLQTSPLSEAKSVRSEPVPEVINSWELMAGLDSESARFSPINNNNNNPKPSFSLLDTVAELDSRISRSPRLVLFNKENSNPNHRQFQRDSTCENTEKYYDADEFEKKCPVNGENRVVIYTTTLRGVRKTFEDCNAVRAVFEGLGIVFNERDVSMDRGFREELKELLKGISSNKQGNVTIPVPPRVFIKGRYIGGYEEVFRIHEQGCLIQLLEGLPKSKIGGAVCDGCGGVRFLPCFTCNGSCKIVKKVVVRCPDCNENGLNSDLKPFQLVPGQFRLQKKWSYGDDAFDFAAMLVGAYAWAYFRKLQKEAAVQAESGFSFRQEGMIPIVVFAGMLVGALHFGA</sequence>
<evidence type="ECO:0000313" key="3">
    <source>
        <dbReference type="Proteomes" id="UP000316621"/>
    </source>
</evidence>
<dbReference type="AlphaFoldDB" id="A0A4Y7J9S3"/>
<dbReference type="Gramene" id="RZC56810">
    <property type="protein sequence ID" value="RZC56810"/>
    <property type="gene ID" value="C5167_015672"/>
</dbReference>
<proteinExistence type="predicted"/>
<dbReference type="Pfam" id="PF00462">
    <property type="entry name" value="Glutaredoxin"/>
    <property type="match status" value="1"/>
</dbReference>
<keyword evidence="3" id="KW-1185">Reference proteome</keyword>
<dbReference type="InterPro" id="IPR002109">
    <property type="entry name" value="Glutaredoxin"/>
</dbReference>
<dbReference type="EMBL" id="CM010717">
    <property type="protein sequence ID" value="RZC56810.1"/>
    <property type="molecule type" value="Genomic_DNA"/>
</dbReference>
<dbReference type="Proteomes" id="UP000316621">
    <property type="component" value="Chromosome 3"/>
</dbReference>
<protein>
    <recommendedName>
        <fullName evidence="1">Glutaredoxin domain-containing protein</fullName>
    </recommendedName>
</protein>
<dbReference type="PROSITE" id="PS51354">
    <property type="entry name" value="GLUTAREDOXIN_2"/>
    <property type="match status" value="1"/>
</dbReference>
<organism evidence="2 3">
    <name type="scientific">Papaver somniferum</name>
    <name type="common">Opium poppy</name>
    <dbReference type="NCBI Taxonomy" id="3469"/>
    <lineage>
        <taxon>Eukaryota</taxon>
        <taxon>Viridiplantae</taxon>
        <taxon>Streptophyta</taxon>
        <taxon>Embryophyta</taxon>
        <taxon>Tracheophyta</taxon>
        <taxon>Spermatophyta</taxon>
        <taxon>Magnoliopsida</taxon>
        <taxon>Ranunculales</taxon>
        <taxon>Papaveraceae</taxon>
        <taxon>Papaveroideae</taxon>
        <taxon>Papaver</taxon>
    </lineage>
</organism>
<dbReference type="PANTHER" id="PTHR45669">
    <property type="entry name" value="GLUTAREDOXIN DOMAIN-CONTAINING CYSTEINE-RICH PROTEIN CG12206-RELATED"/>
    <property type="match status" value="1"/>
</dbReference>